<keyword evidence="5" id="KW-0547">Nucleotide-binding</keyword>
<evidence type="ECO:0000259" key="11">
    <source>
        <dbReference type="PROSITE" id="PS50011"/>
    </source>
</evidence>
<dbReference type="SUPFAM" id="SSF56112">
    <property type="entry name" value="Protein kinase-like (PK-like)"/>
    <property type="match status" value="1"/>
</dbReference>
<proteinExistence type="predicted"/>
<dbReference type="Pfam" id="PF00069">
    <property type="entry name" value="Pkinase"/>
    <property type="match status" value="1"/>
</dbReference>
<dbReference type="EC" id="2.7.11.1" evidence="2"/>
<dbReference type="PANTHER" id="PTHR22984:SF25">
    <property type="entry name" value="PROTEIN KINASE DOMAIN-CONTAINING PROTEIN"/>
    <property type="match status" value="1"/>
</dbReference>
<dbReference type="Gene3D" id="3.30.200.20">
    <property type="entry name" value="Phosphorylase Kinase, domain 1"/>
    <property type="match status" value="1"/>
</dbReference>
<organism evidence="12 13">
    <name type="scientific">Batrachochytrium salamandrivorans</name>
    <dbReference type="NCBI Taxonomy" id="1357716"/>
    <lineage>
        <taxon>Eukaryota</taxon>
        <taxon>Fungi</taxon>
        <taxon>Fungi incertae sedis</taxon>
        <taxon>Chytridiomycota</taxon>
        <taxon>Chytridiomycota incertae sedis</taxon>
        <taxon>Chytridiomycetes</taxon>
        <taxon>Rhizophydiales</taxon>
        <taxon>Rhizophydiales incertae sedis</taxon>
        <taxon>Batrachochytrium</taxon>
    </lineage>
</organism>
<protein>
    <recommendedName>
        <fullName evidence="2">non-specific serine/threonine protein kinase</fullName>
        <ecNumber evidence="2">2.7.11.1</ecNumber>
    </recommendedName>
</protein>
<dbReference type="PANTHER" id="PTHR22984">
    <property type="entry name" value="SERINE/THREONINE-PROTEIN KINASE PIM"/>
    <property type="match status" value="1"/>
</dbReference>
<feature type="signal peptide" evidence="10">
    <location>
        <begin position="1"/>
        <end position="21"/>
    </location>
</feature>
<evidence type="ECO:0000256" key="10">
    <source>
        <dbReference type="SAM" id="SignalP"/>
    </source>
</evidence>
<dbReference type="Gene3D" id="1.10.510.10">
    <property type="entry name" value="Transferase(Phosphotransferase) domain 1"/>
    <property type="match status" value="1"/>
</dbReference>
<gene>
    <name evidence="12" type="ORF">BASA50_005731</name>
</gene>
<name>A0ABQ8FBU6_9FUNG</name>
<accession>A0ABQ8FBU6</accession>
<comment type="catalytic activity">
    <reaction evidence="9">
        <text>L-seryl-[protein] + ATP = O-phospho-L-seryl-[protein] + ADP + H(+)</text>
        <dbReference type="Rhea" id="RHEA:17989"/>
        <dbReference type="Rhea" id="RHEA-COMP:9863"/>
        <dbReference type="Rhea" id="RHEA-COMP:11604"/>
        <dbReference type="ChEBI" id="CHEBI:15378"/>
        <dbReference type="ChEBI" id="CHEBI:29999"/>
        <dbReference type="ChEBI" id="CHEBI:30616"/>
        <dbReference type="ChEBI" id="CHEBI:83421"/>
        <dbReference type="ChEBI" id="CHEBI:456216"/>
        <dbReference type="EC" id="2.7.11.1"/>
    </reaction>
</comment>
<evidence type="ECO:0000256" key="8">
    <source>
        <dbReference type="ARBA" id="ARBA00047899"/>
    </source>
</evidence>
<dbReference type="InterPro" id="IPR011009">
    <property type="entry name" value="Kinase-like_dom_sf"/>
</dbReference>
<dbReference type="InterPro" id="IPR051138">
    <property type="entry name" value="PIM_Ser/Thr_kinase"/>
</dbReference>
<evidence type="ECO:0000256" key="4">
    <source>
        <dbReference type="ARBA" id="ARBA00022679"/>
    </source>
</evidence>
<dbReference type="PROSITE" id="PS50011">
    <property type="entry name" value="PROTEIN_KINASE_DOM"/>
    <property type="match status" value="1"/>
</dbReference>
<keyword evidence="3" id="KW-0723">Serine/threonine-protein kinase</keyword>
<sequence length="377" mass="43303">MASLYRSLIFLLSTAAIQVQGGKHGIKDVDHQTQPESQLLTLHTNPQSTGAELICPTYVEQTELTSYFLIQNNEEHSRFAKGEDTYFKSEYHLIKQLNIGWFDNIHLAVKKSSGVKVICKFIRKLGQEFYTVESSPPPECHNTEVSTLDGNHVGAECMSPRPSDLLLPLEIGLQKYLSQPVYENPYVLRVTDYAVTSQAYVLVMEYAGEDWVTFDRYMKEHVKFSVDEVRSIMKELVTALVFLKNLGVLHGSIIEQNMLYNRKTGHMKLINFAFSEPREGWNQDNSVQAKSSDSASRFFDYRPENSYDRGWLRGRVLNGEADLDQRWLDGTVEHESMGTRHDNRALAARLADFLQVACRQYQSTLWKYHWDRLVEVG</sequence>
<comment type="caution">
    <text evidence="12">The sequence shown here is derived from an EMBL/GenBank/DDBJ whole genome shotgun (WGS) entry which is preliminary data.</text>
</comment>
<keyword evidence="13" id="KW-1185">Reference proteome</keyword>
<feature type="chain" id="PRO_5046103436" description="non-specific serine/threonine protein kinase" evidence="10">
    <location>
        <begin position="22"/>
        <end position="377"/>
    </location>
</feature>
<keyword evidence="10" id="KW-0732">Signal</keyword>
<dbReference type="EMBL" id="JAFCIX010000298">
    <property type="protein sequence ID" value="KAH6595522.1"/>
    <property type="molecule type" value="Genomic_DNA"/>
</dbReference>
<evidence type="ECO:0000256" key="6">
    <source>
        <dbReference type="ARBA" id="ARBA00022777"/>
    </source>
</evidence>
<comment type="catalytic activity">
    <reaction evidence="8">
        <text>L-threonyl-[protein] + ATP = O-phospho-L-threonyl-[protein] + ADP + H(+)</text>
        <dbReference type="Rhea" id="RHEA:46608"/>
        <dbReference type="Rhea" id="RHEA-COMP:11060"/>
        <dbReference type="Rhea" id="RHEA-COMP:11605"/>
        <dbReference type="ChEBI" id="CHEBI:15378"/>
        <dbReference type="ChEBI" id="CHEBI:30013"/>
        <dbReference type="ChEBI" id="CHEBI:30616"/>
        <dbReference type="ChEBI" id="CHEBI:61977"/>
        <dbReference type="ChEBI" id="CHEBI:456216"/>
        <dbReference type="EC" id="2.7.11.1"/>
    </reaction>
</comment>
<evidence type="ECO:0000256" key="7">
    <source>
        <dbReference type="ARBA" id="ARBA00022840"/>
    </source>
</evidence>
<keyword evidence="6" id="KW-0418">Kinase</keyword>
<dbReference type="InterPro" id="IPR000719">
    <property type="entry name" value="Prot_kinase_dom"/>
</dbReference>
<evidence type="ECO:0000256" key="1">
    <source>
        <dbReference type="ARBA" id="ARBA00004340"/>
    </source>
</evidence>
<feature type="domain" description="Protein kinase" evidence="11">
    <location>
        <begin position="91"/>
        <end position="377"/>
    </location>
</feature>
<evidence type="ECO:0000256" key="3">
    <source>
        <dbReference type="ARBA" id="ARBA00022527"/>
    </source>
</evidence>
<dbReference type="Proteomes" id="UP001648503">
    <property type="component" value="Unassembled WGS sequence"/>
</dbReference>
<evidence type="ECO:0000313" key="12">
    <source>
        <dbReference type="EMBL" id="KAH6595522.1"/>
    </source>
</evidence>
<dbReference type="SMART" id="SM00220">
    <property type="entry name" value="S_TKc"/>
    <property type="match status" value="1"/>
</dbReference>
<evidence type="ECO:0000313" key="13">
    <source>
        <dbReference type="Proteomes" id="UP001648503"/>
    </source>
</evidence>
<comment type="subcellular location">
    <subcellularLocation>
        <location evidence="1">Host cell</location>
    </subcellularLocation>
</comment>
<keyword evidence="7" id="KW-0067">ATP-binding</keyword>
<evidence type="ECO:0000256" key="2">
    <source>
        <dbReference type="ARBA" id="ARBA00012513"/>
    </source>
</evidence>
<reference evidence="12 13" key="1">
    <citation type="submission" date="2021-02" db="EMBL/GenBank/DDBJ databases">
        <title>Variation within the Batrachochytrium salamandrivorans European outbreak.</title>
        <authorList>
            <person name="Kelly M."/>
            <person name="Pasmans F."/>
            <person name="Shea T.P."/>
            <person name="Munoz J.F."/>
            <person name="Carranza S."/>
            <person name="Cuomo C.A."/>
            <person name="Martel A."/>
        </authorList>
    </citation>
    <scope>NUCLEOTIDE SEQUENCE [LARGE SCALE GENOMIC DNA]</scope>
    <source>
        <strain evidence="12 13">AMFP18/2</strain>
    </source>
</reference>
<evidence type="ECO:0000256" key="5">
    <source>
        <dbReference type="ARBA" id="ARBA00022741"/>
    </source>
</evidence>
<keyword evidence="4" id="KW-0808">Transferase</keyword>
<evidence type="ECO:0000256" key="9">
    <source>
        <dbReference type="ARBA" id="ARBA00048679"/>
    </source>
</evidence>